<gene>
    <name evidence="8" type="ORF">SCF082_LOCUS28390</name>
</gene>
<dbReference type="Gene3D" id="3.30.450.20">
    <property type="entry name" value="PAS domain"/>
    <property type="match status" value="2"/>
</dbReference>
<feature type="domain" description="PAS" evidence="7">
    <location>
        <begin position="113"/>
        <end position="153"/>
    </location>
</feature>
<dbReference type="Pfam" id="PF00989">
    <property type="entry name" value="PAS"/>
    <property type="match status" value="2"/>
</dbReference>
<keyword evidence="3 5" id="KW-0808">Transferase</keyword>
<accession>A0ABP0MNU8</accession>
<comment type="similarity">
    <text evidence="2 5">Belongs to the class-II DAHP synthase family.</text>
</comment>
<evidence type="ECO:0000313" key="8">
    <source>
        <dbReference type="EMBL" id="CAK9051770.1"/>
    </source>
</evidence>
<dbReference type="Pfam" id="PF01474">
    <property type="entry name" value="DAHP_synth_2"/>
    <property type="match status" value="2"/>
</dbReference>
<keyword evidence="5" id="KW-0057">Aromatic amino acid biosynthesis</keyword>
<dbReference type="NCBIfam" id="TIGR00229">
    <property type="entry name" value="sensory_box"/>
    <property type="match status" value="1"/>
</dbReference>
<feature type="region of interest" description="Disordered" evidence="6">
    <location>
        <begin position="499"/>
        <end position="543"/>
    </location>
</feature>
<keyword evidence="5" id="KW-0028">Amino-acid biosynthesis</keyword>
<dbReference type="EMBL" id="CAXAMM010022325">
    <property type="protein sequence ID" value="CAK9051770.1"/>
    <property type="molecule type" value="Genomic_DNA"/>
</dbReference>
<dbReference type="EC" id="2.5.1.54" evidence="5"/>
<dbReference type="PANTHER" id="PTHR21337">
    <property type="entry name" value="PHOSPHO-2-DEHYDRO-3-DEOXYHEPTONATE ALDOLASE 1, 2"/>
    <property type="match status" value="1"/>
</dbReference>
<organism evidence="8 9">
    <name type="scientific">Durusdinium trenchii</name>
    <dbReference type="NCBI Taxonomy" id="1381693"/>
    <lineage>
        <taxon>Eukaryota</taxon>
        <taxon>Sar</taxon>
        <taxon>Alveolata</taxon>
        <taxon>Dinophyceae</taxon>
        <taxon>Suessiales</taxon>
        <taxon>Symbiodiniaceae</taxon>
        <taxon>Durusdinium</taxon>
    </lineage>
</organism>
<dbReference type="InterPro" id="IPR000014">
    <property type="entry name" value="PAS"/>
</dbReference>
<evidence type="ECO:0000259" key="7">
    <source>
        <dbReference type="PROSITE" id="PS50112"/>
    </source>
</evidence>
<feature type="domain" description="PAS" evidence="7">
    <location>
        <begin position="1"/>
        <end position="38"/>
    </location>
</feature>
<evidence type="ECO:0000256" key="5">
    <source>
        <dbReference type="RuleBase" id="RU363071"/>
    </source>
</evidence>
<feature type="non-terminal residue" evidence="8">
    <location>
        <position position="1"/>
    </location>
</feature>
<evidence type="ECO:0000256" key="3">
    <source>
        <dbReference type="ARBA" id="ARBA00022679"/>
    </source>
</evidence>
<feature type="region of interest" description="Disordered" evidence="6">
    <location>
        <begin position="558"/>
        <end position="597"/>
    </location>
</feature>
<dbReference type="CDD" id="cd00130">
    <property type="entry name" value="PAS"/>
    <property type="match status" value="2"/>
</dbReference>
<dbReference type="SUPFAM" id="SSF55785">
    <property type="entry name" value="PYP-like sensor domain (PAS domain)"/>
    <property type="match status" value="2"/>
</dbReference>
<reference evidence="8 9" key="1">
    <citation type="submission" date="2024-02" db="EMBL/GenBank/DDBJ databases">
        <authorList>
            <person name="Chen Y."/>
            <person name="Shah S."/>
            <person name="Dougan E. K."/>
            <person name="Thang M."/>
            <person name="Chan C."/>
        </authorList>
    </citation>
    <scope>NUCLEOTIDE SEQUENCE [LARGE SCALE GENOMIC DNA]</scope>
</reference>
<feature type="compositionally biased region" description="Polar residues" evidence="6">
    <location>
        <begin position="573"/>
        <end position="583"/>
    </location>
</feature>
<dbReference type="Proteomes" id="UP001642464">
    <property type="component" value="Unassembled WGS sequence"/>
</dbReference>
<protein>
    <recommendedName>
        <fullName evidence="5">Phospho-2-dehydro-3-deoxyheptonate aldolase</fullName>
        <ecNumber evidence="5">2.5.1.54</ecNumber>
    </recommendedName>
</protein>
<comment type="pathway">
    <text evidence="1 5">Metabolic intermediate biosynthesis; chorismate biosynthesis; chorismate from D-erythrose 4-phosphate and phosphoenolpyruvate: step 1/7.</text>
</comment>
<evidence type="ECO:0000256" key="2">
    <source>
        <dbReference type="ARBA" id="ARBA00008911"/>
    </source>
</evidence>
<comment type="catalytic activity">
    <reaction evidence="4 5">
        <text>D-erythrose 4-phosphate + phosphoenolpyruvate + H2O = 7-phospho-2-dehydro-3-deoxy-D-arabino-heptonate + phosphate</text>
        <dbReference type="Rhea" id="RHEA:14717"/>
        <dbReference type="ChEBI" id="CHEBI:15377"/>
        <dbReference type="ChEBI" id="CHEBI:16897"/>
        <dbReference type="ChEBI" id="CHEBI:43474"/>
        <dbReference type="ChEBI" id="CHEBI:58394"/>
        <dbReference type="ChEBI" id="CHEBI:58702"/>
        <dbReference type="EC" id="2.5.1.54"/>
    </reaction>
</comment>
<dbReference type="SUPFAM" id="SSF51569">
    <property type="entry name" value="Aldolase"/>
    <property type="match status" value="2"/>
</dbReference>
<dbReference type="Gene3D" id="3.20.20.70">
    <property type="entry name" value="Aldolase class I"/>
    <property type="match status" value="2"/>
</dbReference>
<dbReference type="InterPro" id="IPR013767">
    <property type="entry name" value="PAS_fold"/>
</dbReference>
<name>A0ABP0MNU8_9DINO</name>
<proteinExistence type="inferred from homology"/>
<evidence type="ECO:0000256" key="4">
    <source>
        <dbReference type="ARBA" id="ARBA00047508"/>
    </source>
</evidence>
<dbReference type="PANTHER" id="PTHR21337:SF0">
    <property type="entry name" value="PHOSPHO-2-DEHYDRO-3-DEOXYHEPTONATE ALDOLASE"/>
    <property type="match status" value="1"/>
</dbReference>
<evidence type="ECO:0000313" key="9">
    <source>
        <dbReference type="Proteomes" id="UP001642464"/>
    </source>
</evidence>
<evidence type="ECO:0000256" key="1">
    <source>
        <dbReference type="ARBA" id="ARBA00004688"/>
    </source>
</evidence>
<dbReference type="InterPro" id="IPR035965">
    <property type="entry name" value="PAS-like_dom_sf"/>
</dbReference>
<keyword evidence="9" id="KW-1185">Reference proteome</keyword>
<dbReference type="SMART" id="SM00091">
    <property type="entry name" value="PAS"/>
    <property type="match status" value="2"/>
</dbReference>
<dbReference type="InterPro" id="IPR013785">
    <property type="entry name" value="Aldolase_TIM"/>
</dbReference>
<dbReference type="InterPro" id="IPR002480">
    <property type="entry name" value="DAHP_synth_2"/>
</dbReference>
<comment type="caution">
    <text evidence="8">The sequence shown here is derived from an EMBL/GenBank/DDBJ whole genome shotgun (WGS) entry which is preliminary data.</text>
</comment>
<sequence length="1013" mass="112898">DATVPVVGVDGSGRVNEWNRAAVELLGLQRVEVFGRELKALDEEGAVAGAFERVLALEALSEFAPVEASWSLQGGTIYGTASKRRRFLLHLQTREVGGAIGFFQDLTGLAQVPMLALDPAGRVRRWNSAMEQLSGYKEEDVLGNAFRELLVEEFTLDNESIVESGSCIRVRWHSLSLNTTAFHVKSLVLVPRKERFAVAERVFSKLGVSDCKGLGELPPLVQPKECERLKLLLAECGRGERFIVQGGDCAERFMDCKAGRLEQQLKLILQMGMIIEHLSGKKTLKVCRIAGQYGKPRSKPTEMVEGKEIMSFKGDNINGFDPKDRALGVREMGGASCGPGKWDPERLLLGYWHSAATLNFLRGYASSGEHGPLKTISVEELWRWNRQSADEPIYRINVDDLHKDLLAEMDKEFYGNYKSGFSTKAPDFDDKVSEEQDMIDASMTKYLQCVQPAEYVKHARDAVEEALLRNRRFPEMWTAHENSPSSPEEAVAAPLIPVPVPRPANAPRRRPTFKYPSPEKRFRKKASQEGVQSEEQVVHGPQPAAALPEDAEFAADEEAAADLGSHGAEEPASTKSKAWSQVPYTRDESAVQPRGLRMDQSKWKRSLLDLVRADDKGIVEKLVADKILVSWEGKQCPKCEHGTLSKLKPGPRNGSLKHKYVEGDETTFDKKPVKKDGKNLMEWEQWVGMVQRGQPDTLILHRLRPELTEPRAPGPGAIRKHEWQPIAEKHLSGSMRLREQIRSIQYEYWNRNKDLWALKASEHFASYSDDAKAIAGKALTPESVEFFTSHEAMQLDLEEALTRLSDGKFYNLSAHMVWIGDRTRQLDCAHIEYFKGIANPIAVKVGPSMKNDELKELVQVLNPKKEQGRLMLITRYGAGKAESMLPGHIEAVKASGVPVVWQCDAVHGNGGIVASNKLKTRAAKDIWQEIVEVMAIHKRCGSILGGIHLECSGQSVTEVLGGSVGLTEEMLLKNYETYCDPRMNYDQAIESAFKVGNEMPSAERAAKRSKVAA</sequence>
<dbReference type="PROSITE" id="PS50112">
    <property type="entry name" value="PAS"/>
    <property type="match status" value="2"/>
</dbReference>
<evidence type="ECO:0000256" key="6">
    <source>
        <dbReference type="SAM" id="MobiDB-lite"/>
    </source>
</evidence>